<evidence type="ECO:0000313" key="2">
    <source>
        <dbReference type="EMBL" id="KGQ19746.1"/>
    </source>
</evidence>
<organism evidence="2 3">
    <name type="scientific">Lysobacter dokdonensis DS-58</name>
    <dbReference type="NCBI Taxonomy" id="1300345"/>
    <lineage>
        <taxon>Bacteria</taxon>
        <taxon>Pseudomonadati</taxon>
        <taxon>Pseudomonadota</taxon>
        <taxon>Gammaproteobacteria</taxon>
        <taxon>Lysobacterales</taxon>
        <taxon>Lysobacteraceae</taxon>
        <taxon>Noviluteimonas</taxon>
    </lineage>
</organism>
<feature type="chain" id="PRO_5001996715" evidence="1">
    <location>
        <begin position="24"/>
        <end position="98"/>
    </location>
</feature>
<dbReference type="PATRIC" id="fig|1300345.3.peg.1250"/>
<feature type="signal peptide" evidence="1">
    <location>
        <begin position="1"/>
        <end position="23"/>
    </location>
</feature>
<dbReference type="Proteomes" id="UP000030518">
    <property type="component" value="Unassembled WGS sequence"/>
</dbReference>
<dbReference type="AlphaFoldDB" id="A0A0A2WHU1"/>
<evidence type="ECO:0000313" key="3">
    <source>
        <dbReference type="Proteomes" id="UP000030518"/>
    </source>
</evidence>
<accession>A0A0A2WHU1</accession>
<keyword evidence="1" id="KW-0732">Signal</keyword>
<dbReference type="GO" id="GO:0030246">
    <property type="term" value="F:carbohydrate binding"/>
    <property type="evidence" value="ECO:0007669"/>
    <property type="project" value="InterPro"/>
</dbReference>
<reference evidence="2 3" key="1">
    <citation type="submission" date="2014-09" db="EMBL/GenBank/DDBJ databases">
        <title>Genome sequences of Lysobacter dokdonensis DS-58.</title>
        <authorList>
            <person name="Kim J.F."/>
            <person name="Kwak M.-J."/>
        </authorList>
    </citation>
    <scope>NUCLEOTIDE SEQUENCE [LARGE SCALE GENOMIC DNA]</scope>
    <source>
        <strain evidence="2 3">DS-58</strain>
    </source>
</reference>
<dbReference type="RefSeq" id="WP_036167504.1">
    <property type="nucleotide sequence ID" value="NZ_JRKJ01000006.1"/>
</dbReference>
<dbReference type="EMBL" id="JRKJ01000006">
    <property type="protein sequence ID" value="KGQ19746.1"/>
    <property type="molecule type" value="Genomic_DNA"/>
</dbReference>
<dbReference type="eggNOG" id="COG4771">
    <property type="taxonomic scope" value="Bacteria"/>
</dbReference>
<dbReference type="Gene3D" id="2.60.40.1120">
    <property type="entry name" value="Carboxypeptidase-like, regulatory domain"/>
    <property type="match status" value="1"/>
</dbReference>
<dbReference type="InterPro" id="IPR013784">
    <property type="entry name" value="Carb-bd-like_fold"/>
</dbReference>
<gene>
    <name evidence="2" type="ORF">LF41_2688</name>
</gene>
<proteinExistence type="predicted"/>
<comment type="caution">
    <text evidence="2">The sequence shown here is derived from an EMBL/GenBank/DDBJ whole genome shotgun (WGS) entry which is preliminary data.</text>
</comment>
<sequence>MSRSRLAATLAVVLFTMAFFAHAQSPSGSISGNATTGDVVDIKGADTGFHRELKIEKDGKYSVRQVPAGSYIVTVTRPDGSQVESVIEVRVGSAARVK</sequence>
<dbReference type="OrthoDB" id="6030153at2"/>
<keyword evidence="3" id="KW-1185">Reference proteome</keyword>
<protein>
    <submittedName>
        <fullName evidence="2">Oar protein</fullName>
    </submittedName>
</protein>
<evidence type="ECO:0000256" key="1">
    <source>
        <dbReference type="SAM" id="SignalP"/>
    </source>
</evidence>
<dbReference type="SUPFAM" id="SSF49452">
    <property type="entry name" value="Starch-binding domain-like"/>
    <property type="match status" value="1"/>
</dbReference>
<name>A0A0A2WHU1_9GAMM</name>